<dbReference type="Pfam" id="PF13420">
    <property type="entry name" value="Acetyltransf_4"/>
    <property type="match status" value="1"/>
</dbReference>
<keyword evidence="1 4" id="KW-0808">Transferase</keyword>
<dbReference type="AlphaFoldDB" id="A0A4R1XZT2"/>
<gene>
    <name evidence="4" type="ORF">EC844_104107</name>
</gene>
<dbReference type="PANTHER" id="PTHR43072:SF23">
    <property type="entry name" value="UPF0039 PROTEIN C11D3.02C"/>
    <property type="match status" value="1"/>
</dbReference>
<dbReference type="OrthoDB" id="5459937at2"/>
<dbReference type="GO" id="GO:0016747">
    <property type="term" value="F:acyltransferase activity, transferring groups other than amino-acyl groups"/>
    <property type="evidence" value="ECO:0007669"/>
    <property type="project" value="InterPro"/>
</dbReference>
<dbReference type="PANTHER" id="PTHR43072">
    <property type="entry name" value="N-ACETYLTRANSFERASE"/>
    <property type="match status" value="1"/>
</dbReference>
<evidence type="ECO:0000256" key="1">
    <source>
        <dbReference type="ARBA" id="ARBA00022679"/>
    </source>
</evidence>
<dbReference type="Proteomes" id="UP000294963">
    <property type="component" value="Unassembled WGS sequence"/>
</dbReference>
<protein>
    <submittedName>
        <fullName evidence="4">Phosphinothricin acetyltransferase</fullName>
    </submittedName>
</protein>
<comment type="caution">
    <text evidence="4">The sequence shown here is derived from an EMBL/GenBank/DDBJ whole genome shotgun (WGS) entry which is preliminary data.</text>
</comment>
<dbReference type="Gene3D" id="3.40.630.30">
    <property type="match status" value="1"/>
</dbReference>
<dbReference type="PROSITE" id="PS51186">
    <property type="entry name" value="GNAT"/>
    <property type="match status" value="1"/>
</dbReference>
<evidence type="ECO:0000313" key="4">
    <source>
        <dbReference type="EMBL" id="TCM68731.1"/>
    </source>
</evidence>
<dbReference type="CDD" id="cd04301">
    <property type="entry name" value="NAT_SF"/>
    <property type="match status" value="1"/>
</dbReference>
<keyword evidence="2" id="KW-0012">Acyltransferase</keyword>
<accession>A0A4R1XZT2</accession>
<organism evidence="4 5">
    <name type="scientific">Acinetobacter calcoaceticus</name>
    <dbReference type="NCBI Taxonomy" id="471"/>
    <lineage>
        <taxon>Bacteria</taxon>
        <taxon>Pseudomonadati</taxon>
        <taxon>Pseudomonadota</taxon>
        <taxon>Gammaproteobacteria</taxon>
        <taxon>Moraxellales</taxon>
        <taxon>Moraxellaceae</taxon>
        <taxon>Acinetobacter</taxon>
        <taxon>Acinetobacter calcoaceticus/baumannii complex</taxon>
    </lineage>
</organism>
<evidence type="ECO:0000313" key="5">
    <source>
        <dbReference type="Proteomes" id="UP000294963"/>
    </source>
</evidence>
<dbReference type="SUPFAM" id="SSF55729">
    <property type="entry name" value="Acyl-CoA N-acyltransferases (Nat)"/>
    <property type="match status" value="1"/>
</dbReference>
<evidence type="ECO:0000259" key="3">
    <source>
        <dbReference type="PROSITE" id="PS51186"/>
    </source>
</evidence>
<reference evidence="4 5" key="1">
    <citation type="submission" date="2019-03" db="EMBL/GenBank/DDBJ databases">
        <title>Genomic analyses of the natural microbiome of Caenorhabditis elegans.</title>
        <authorList>
            <person name="Samuel B."/>
        </authorList>
    </citation>
    <scope>NUCLEOTIDE SEQUENCE [LARGE SCALE GENOMIC DNA]</scope>
    <source>
        <strain evidence="4 5">JUb89</strain>
    </source>
</reference>
<dbReference type="InterPro" id="IPR016181">
    <property type="entry name" value="Acyl_CoA_acyltransferase"/>
</dbReference>
<feature type="domain" description="N-acetyltransferase" evidence="3">
    <location>
        <begin position="3"/>
        <end position="167"/>
    </location>
</feature>
<name>A0A4R1XZT2_ACICA</name>
<dbReference type="InterPro" id="IPR000182">
    <property type="entry name" value="GNAT_dom"/>
</dbReference>
<evidence type="ECO:0000256" key="2">
    <source>
        <dbReference type="ARBA" id="ARBA00023315"/>
    </source>
</evidence>
<keyword evidence="5" id="KW-1185">Reference proteome</keyword>
<proteinExistence type="predicted"/>
<dbReference type="EMBL" id="SLVJ01000004">
    <property type="protein sequence ID" value="TCM68731.1"/>
    <property type="molecule type" value="Genomic_DNA"/>
</dbReference>
<sequence>MAFEIRSATTSDLPQIIAIMNQEILHGTANWRDEIRSLAQYSDWFESLQQNNFPLLVAVVSGTDHIAAFADYDRFREIQGYRHTVEHSVFVHPDYARQGLGKSLMLALIQSAKTQHIHVMVAAIDLENTASIYLHQQLGFKQTGLMPQVGKKFGQWRDLVLMQLNFDQDAVMK</sequence>